<sequence>MRAHDIEAVTDEMVRTLRGHADLDWSAPAGDLTWSCRDTAIHVADDLIVYSAQLAAEAETDYLSFGVSVPDDAGPEEVLRVVDAGGALLASTVRTAHPGARGWHPDGVADPGGFAAMGVVEVLLHTHDIARGLGIGFSLPEDTCRTVLTRLFPDVPADPEDAAATLLWATGRGPLDGHGPVGAWRWDSSVRS</sequence>
<dbReference type="Proteomes" id="UP000291591">
    <property type="component" value="Unassembled WGS sequence"/>
</dbReference>
<dbReference type="AlphaFoldDB" id="A0A4Q7V550"/>
<feature type="domain" description="Mycothiol-dependent maleylpyruvate isomerase metal-binding" evidence="1">
    <location>
        <begin position="7"/>
        <end position="130"/>
    </location>
</feature>
<proteinExistence type="predicted"/>
<dbReference type="Pfam" id="PF11716">
    <property type="entry name" value="MDMPI_N"/>
    <property type="match status" value="1"/>
</dbReference>
<dbReference type="SUPFAM" id="SSF109854">
    <property type="entry name" value="DinB/YfiT-like putative metalloenzymes"/>
    <property type="match status" value="1"/>
</dbReference>
<protein>
    <submittedName>
        <fullName evidence="2">Mycothiol maleylpyruvate isomerase-like protein</fullName>
    </submittedName>
</protein>
<dbReference type="InterPro" id="IPR034660">
    <property type="entry name" value="DinB/YfiT-like"/>
</dbReference>
<organism evidence="2 3">
    <name type="scientific">Pseudonocardia sediminis</name>
    <dbReference type="NCBI Taxonomy" id="1397368"/>
    <lineage>
        <taxon>Bacteria</taxon>
        <taxon>Bacillati</taxon>
        <taxon>Actinomycetota</taxon>
        <taxon>Actinomycetes</taxon>
        <taxon>Pseudonocardiales</taxon>
        <taxon>Pseudonocardiaceae</taxon>
        <taxon>Pseudonocardia</taxon>
    </lineage>
</organism>
<dbReference type="GO" id="GO:0016853">
    <property type="term" value="F:isomerase activity"/>
    <property type="evidence" value="ECO:0007669"/>
    <property type="project" value="UniProtKB-KW"/>
</dbReference>
<keyword evidence="2" id="KW-0670">Pyruvate</keyword>
<dbReference type="EMBL" id="SHKL01000001">
    <property type="protein sequence ID" value="RZT87759.1"/>
    <property type="molecule type" value="Genomic_DNA"/>
</dbReference>
<keyword evidence="2" id="KW-0413">Isomerase</keyword>
<accession>A0A4Q7V550</accession>
<evidence type="ECO:0000313" key="3">
    <source>
        <dbReference type="Proteomes" id="UP000291591"/>
    </source>
</evidence>
<dbReference type="Gene3D" id="1.20.120.450">
    <property type="entry name" value="dinb family like domain"/>
    <property type="match status" value="1"/>
</dbReference>
<evidence type="ECO:0000259" key="1">
    <source>
        <dbReference type="Pfam" id="PF11716"/>
    </source>
</evidence>
<reference evidence="2 3" key="1">
    <citation type="submission" date="2019-02" db="EMBL/GenBank/DDBJ databases">
        <title>Sequencing the genomes of 1000 actinobacteria strains.</title>
        <authorList>
            <person name="Klenk H.-P."/>
        </authorList>
    </citation>
    <scope>NUCLEOTIDE SEQUENCE [LARGE SCALE GENOMIC DNA]</scope>
    <source>
        <strain evidence="2 3">DSM 45779</strain>
    </source>
</reference>
<dbReference type="InterPro" id="IPR024344">
    <property type="entry name" value="MDMPI_metal-binding"/>
</dbReference>
<comment type="caution">
    <text evidence="2">The sequence shown here is derived from an EMBL/GenBank/DDBJ whole genome shotgun (WGS) entry which is preliminary data.</text>
</comment>
<name>A0A4Q7V550_PSEST</name>
<gene>
    <name evidence="2" type="ORF">EV383_4685</name>
</gene>
<keyword evidence="3" id="KW-1185">Reference proteome</keyword>
<evidence type="ECO:0000313" key="2">
    <source>
        <dbReference type="EMBL" id="RZT87759.1"/>
    </source>
</evidence>
<dbReference type="RefSeq" id="WP_165438469.1">
    <property type="nucleotide sequence ID" value="NZ_SHKL01000001.1"/>
</dbReference>
<dbReference type="GO" id="GO:0046872">
    <property type="term" value="F:metal ion binding"/>
    <property type="evidence" value="ECO:0007669"/>
    <property type="project" value="InterPro"/>
</dbReference>